<dbReference type="FunFam" id="3.90.1640.10:FF:000001">
    <property type="entry name" value="Probable manganese-dependent inorganic pyrophosphatase"/>
    <property type="match status" value="1"/>
</dbReference>
<dbReference type="Gene3D" id="3.10.310.20">
    <property type="entry name" value="DHHA2 domain"/>
    <property type="match status" value="1"/>
</dbReference>
<evidence type="ECO:0000256" key="6">
    <source>
        <dbReference type="ARBA" id="ARBA00032535"/>
    </source>
</evidence>
<name>A0A832RXH2_9EURY</name>
<dbReference type="EC" id="3.6.1.1" evidence="2"/>
<dbReference type="Gene3D" id="3.90.1640.10">
    <property type="entry name" value="inorganic pyrophosphatase (n-terminal core)"/>
    <property type="match status" value="1"/>
</dbReference>
<evidence type="ECO:0000256" key="7">
    <source>
        <dbReference type="ARBA" id="ARBA00047820"/>
    </source>
</evidence>
<evidence type="ECO:0000256" key="4">
    <source>
        <dbReference type="ARBA" id="ARBA00022801"/>
    </source>
</evidence>
<dbReference type="AlphaFoldDB" id="A0A832RXH2"/>
<dbReference type="PANTHER" id="PTHR12112">
    <property type="entry name" value="BNIP - RELATED"/>
    <property type="match status" value="1"/>
</dbReference>
<dbReference type="InterPro" id="IPR038222">
    <property type="entry name" value="DHHA2_dom_sf"/>
</dbReference>
<dbReference type="Pfam" id="PF01368">
    <property type="entry name" value="DHH"/>
    <property type="match status" value="1"/>
</dbReference>
<protein>
    <recommendedName>
        <fullName evidence="2">inorganic diphosphatase</fullName>
        <ecNumber evidence="2">3.6.1.1</ecNumber>
    </recommendedName>
    <alternativeName>
        <fullName evidence="6">Pyrophosphate phospho-hydrolase</fullName>
    </alternativeName>
</protein>
<keyword evidence="3" id="KW-0479">Metal-binding</keyword>
<feature type="domain" description="DHHA2" evidence="8">
    <location>
        <begin position="190"/>
        <end position="316"/>
    </location>
</feature>
<comment type="caution">
    <text evidence="9">The sequence shown here is derived from an EMBL/GenBank/DDBJ whole genome shotgun (WGS) entry which is preliminary data.</text>
</comment>
<dbReference type="InterPro" id="IPR038763">
    <property type="entry name" value="DHH_sf"/>
</dbReference>
<evidence type="ECO:0000256" key="2">
    <source>
        <dbReference type="ARBA" id="ARBA00012146"/>
    </source>
</evidence>
<evidence type="ECO:0000313" key="9">
    <source>
        <dbReference type="EMBL" id="HIH70181.1"/>
    </source>
</evidence>
<gene>
    <name evidence="9" type="ORF">HA299_06190</name>
</gene>
<dbReference type="InterPro" id="IPR001667">
    <property type="entry name" value="DDH_dom"/>
</dbReference>
<comment type="catalytic activity">
    <reaction evidence="7">
        <text>diphosphate + H2O = 2 phosphate + H(+)</text>
        <dbReference type="Rhea" id="RHEA:24576"/>
        <dbReference type="ChEBI" id="CHEBI:15377"/>
        <dbReference type="ChEBI" id="CHEBI:15378"/>
        <dbReference type="ChEBI" id="CHEBI:33019"/>
        <dbReference type="ChEBI" id="CHEBI:43474"/>
        <dbReference type="EC" id="3.6.1.1"/>
    </reaction>
</comment>
<evidence type="ECO:0000256" key="3">
    <source>
        <dbReference type="ARBA" id="ARBA00022723"/>
    </source>
</evidence>
<accession>A0A832RXH2</accession>
<dbReference type="GO" id="GO:0005737">
    <property type="term" value="C:cytoplasm"/>
    <property type="evidence" value="ECO:0007669"/>
    <property type="project" value="InterPro"/>
</dbReference>
<dbReference type="InterPro" id="IPR004097">
    <property type="entry name" value="DHHA2"/>
</dbReference>
<dbReference type="GO" id="GO:0004427">
    <property type="term" value="F:inorganic diphosphate phosphatase activity"/>
    <property type="evidence" value="ECO:0007669"/>
    <property type="project" value="UniProtKB-EC"/>
</dbReference>
<evidence type="ECO:0000256" key="5">
    <source>
        <dbReference type="ARBA" id="ARBA00023211"/>
    </source>
</evidence>
<evidence type="ECO:0000256" key="1">
    <source>
        <dbReference type="ARBA" id="ARBA00001936"/>
    </source>
</evidence>
<dbReference type="Pfam" id="PF02833">
    <property type="entry name" value="DHHA2"/>
    <property type="match status" value="1"/>
</dbReference>
<dbReference type="RefSeq" id="WP_052353125.1">
    <property type="nucleotide sequence ID" value="NZ_DUIH01000021.1"/>
</dbReference>
<reference evidence="9" key="1">
    <citation type="journal article" date="2020" name="bioRxiv">
        <title>A rank-normalized archaeal taxonomy based on genome phylogeny resolves widespread incomplete and uneven classifications.</title>
        <authorList>
            <person name="Rinke C."/>
            <person name="Chuvochina M."/>
            <person name="Mussig A.J."/>
            <person name="Chaumeil P.-A."/>
            <person name="Waite D.W."/>
            <person name="Whitman W.B."/>
            <person name="Parks D.H."/>
            <person name="Hugenholtz P."/>
        </authorList>
    </citation>
    <scope>NUCLEOTIDE SEQUENCE</scope>
    <source>
        <strain evidence="9">UBA12518</strain>
    </source>
</reference>
<comment type="cofactor">
    <cofactor evidence="1">
        <name>Mn(2+)</name>
        <dbReference type="ChEBI" id="CHEBI:29035"/>
    </cofactor>
</comment>
<dbReference type="EMBL" id="DUIH01000021">
    <property type="protein sequence ID" value="HIH70181.1"/>
    <property type="molecule type" value="Genomic_DNA"/>
</dbReference>
<dbReference type="GO" id="GO:0046872">
    <property type="term" value="F:metal ion binding"/>
    <property type="evidence" value="ECO:0007669"/>
    <property type="project" value="UniProtKB-KW"/>
</dbReference>
<dbReference type="Proteomes" id="UP000600363">
    <property type="component" value="Unassembled WGS sequence"/>
</dbReference>
<organism evidence="9 10">
    <name type="scientific">Methermicoccus shengliensis</name>
    <dbReference type="NCBI Taxonomy" id="660064"/>
    <lineage>
        <taxon>Archaea</taxon>
        <taxon>Methanobacteriati</taxon>
        <taxon>Methanobacteriota</taxon>
        <taxon>Stenosarchaea group</taxon>
        <taxon>Methanomicrobia</taxon>
        <taxon>Methanosarcinales</taxon>
        <taxon>Methermicoccaceae</taxon>
        <taxon>Methermicoccus</taxon>
    </lineage>
</organism>
<proteinExistence type="predicted"/>
<dbReference type="SUPFAM" id="SSF64182">
    <property type="entry name" value="DHH phosphoesterases"/>
    <property type="match status" value="1"/>
</dbReference>
<dbReference type="PANTHER" id="PTHR12112:SF22">
    <property type="entry name" value="MANGANESE-DEPENDENT INORGANIC PYROPHOSPHATASE-RELATED"/>
    <property type="match status" value="1"/>
</dbReference>
<dbReference type="NCBIfam" id="NF003877">
    <property type="entry name" value="PRK05427.1"/>
    <property type="match status" value="1"/>
</dbReference>
<keyword evidence="4 9" id="KW-0378">Hydrolase</keyword>
<sequence>MRMIGIGKEDPMGPIYVVGHKNPDADSICAAIACAEMLNELGYFAVAARAGELNAETTFALSTFGFEPPQPLVPSPDMAVYLVDHNEPVQMPDGVAQDQVVGVVDHHKLGGLKTSAPIYFRVEPLGSTCTVLARMFDEMKIDPSRQIAGVLLSGLISDTLLFRSPTCTPLDEQIAHRLAEHAGVELEHYGMEMLKKKSDIEGRSASELLNRDLKEFSFAGHRVAIGQVELMDFSQIEPNMDALLEEMRAMLGEGYELVVLMITHILSKKSRLYAVGTQNALSVFERAFEGRLESGYIERPVVSRKKEVVPPLERAFEED</sequence>
<keyword evidence="5" id="KW-0464">Manganese</keyword>
<dbReference type="SMART" id="SM01131">
    <property type="entry name" value="DHHA2"/>
    <property type="match status" value="1"/>
</dbReference>
<evidence type="ECO:0000259" key="8">
    <source>
        <dbReference type="SMART" id="SM01131"/>
    </source>
</evidence>
<evidence type="ECO:0000313" key="10">
    <source>
        <dbReference type="Proteomes" id="UP000600363"/>
    </source>
</evidence>